<dbReference type="PROSITE" id="PS50043">
    <property type="entry name" value="HTH_LUXR_2"/>
    <property type="match status" value="1"/>
</dbReference>
<dbReference type="EMBL" id="RFFH01000007">
    <property type="protein sequence ID" value="RMI31364.1"/>
    <property type="molecule type" value="Genomic_DNA"/>
</dbReference>
<name>A0A3M2L1U8_9NOCA</name>
<evidence type="ECO:0000256" key="2">
    <source>
        <dbReference type="ARBA" id="ARBA00023125"/>
    </source>
</evidence>
<keyword evidence="1" id="KW-0805">Transcription regulation</keyword>
<organism evidence="5 6">
    <name type="scientific">Nocardia stercoris</name>
    <dbReference type="NCBI Taxonomy" id="2483361"/>
    <lineage>
        <taxon>Bacteria</taxon>
        <taxon>Bacillati</taxon>
        <taxon>Actinomycetota</taxon>
        <taxon>Actinomycetes</taxon>
        <taxon>Mycobacteriales</taxon>
        <taxon>Nocardiaceae</taxon>
        <taxon>Nocardia</taxon>
    </lineage>
</organism>
<proteinExistence type="predicted"/>
<protein>
    <submittedName>
        <fullName evidence="5">DNA-binding response regulator</fullName>
    </submittedName>
</protein>
<evidence type="ECO:0000256" key="3">
    <source>
        <dbReference type="ARBA" id="ARBA00023163"/>
    </source>
</evidence>
<dbReference type="PANTHER" id="PTHR43214">
    <property type="entry name" value="TWO-COMPONENT RESPONSE REGULATOR"/>
    <property type="match status" value="1"/>
</dbReference>
<dbReference type="OrthoDB" id="4069167at2"/>
<keyword evidence="6" id="KW-1185">Reference proteome</keyword>
<dbReference type="InterPro" id="IPR029016">
    <property type="entry name" value="GAF-like_dom_sf"/>
</dbReference>
<keyword evidence="3" id="KW-0804">Transcription</keyword>
<gene>
    <name evidence="5" type="ORF">EBN03_18580</name>
</gene>
<sequence length="287" mass="29847">MSSAADLLRPPDDDAVRAELRATAALTATSVVFGGQVHGDALVIDELVGARTNAMRGLVVASSAGLGGAAIATGVPRSVADYTASSSITHHYDAAVLGEGLHAVLAVPVVVSGRARAVLYAGDRERGPIAGRVADTMLAASRRLAAELAVRDEVDRRLRLLAARAALAGTPDTNSRLSEQLRDLHAELRGIAQSLPAGARDRLRAATDRLAALVSGTPAPGEPIDLAPRELDVLAQIALGCTNSEAAARLSLRPETVKSYLRSAMTRLGAHTRHEAVVRARRLGLLP</sequence>
<evidence type="ECO:0000313" key="6">
    <source>
        <dbReference type="Proteomes" id="UP000279275"/>
    </source>
</evidence>
<dbReference type="GO" id="GO:0003677">
    <property type="term" value="F:DNA binding"/>
    <property type="evidence" value="ECO:0007669"/>
    <property type="project" value="UniProtKB-KW"/>
</dbReference>
<evidence type="ECO:0000256" key="1">
    <source>
        <dbReference type="ARBA" id="ARBA00023015"/>
    </source>
</evidence>
<dbReference type="Pfam" id="PF00196">
    <property type="entry name" value="GerE"/>
    <property type="match status" value="1"/>
</dbReference>
<dbReference type="InterPro" id="IPR000792">
    <property type="entry name" value="Tscrpt_reg_LuxR_C"/>
</dbReference>
<dbReference type="RefSeq" id="WP_122189314.1">
    <property type="nucleotide sequence ID" value="NZ_RFFH01000007.1"/>
</dbReference>
<dbReference type="InterPro" id="IPR039420">
    <property type="entry name" value="WalR-like"/>
</dbReference>
<dbReference type="SMART" id="SM00421">
    <property type="entry name" value="HTH_LUXR"/>
    <property type="match status" value="1"/>
</dbReference>
<dbReference type="InterPro" id="IPR016032">
    <property type="entry name" value="Sig_transdc_resp-reg_C-effctor"/>
</dbReference>
<dbReference type="Proteomes" id="UP000279275">
    <property type="component" value="Unassembled WGS sequence"/>
</dbReference>
<evidence type="ECO:0000313" key="5">
    <source>
        <dbReference type="EMBL" id="RMI31364.1"/>
    </source>
</evidence>
<reference evidence="5 6" key="1">
    <citation type="submission" date="2018-10" db="EMBL/GenBank/DDBJ databases">
        <title>Isolation from cow dung.</title>
        <authorList>
            <person name="Ling L."/>
        </authorList>
    </citation>
    <scope>NUCLEOTIDE SEQUENCE [LARGE SCALE GENOMIC DNA]</scope>
    <source>
        <strain evidence="5 6">NEAU-LL90</strain>
    </source>
</reference>
<evidence type="ECO:0000259" key="4">
    <source>
        <dbReference type="PROSITE" id="PS50043"/>
    </source>
</evidence>
<feature type="domain" description="HTH luxR-type" evidence="4">
    <location>
        <begin position="219"/>
        <end position="284"/>
    </location>
</feature>
<dbReference type="GO" id="GO:0006355">
    <property type="term" value="P:regulation of DNA-templated transcription"/>
    <property type="evidence" value="ECO:0007669"/>
    <property type="project" value="InterPro"/>
</dbReference>
<dbReference type="SUPFAM" id="SSF46894">
    <property type="entry name" value="C-terminal effector domain of the bipartite response regulators"/>
    <property type="match status" value="1"/>
</dbReference>
<comment type="caution">
    <text evidence="5">The sequence shown here is derived from an EMBL/GenBank/DDBJ whole genome shotgun (WGS) entry which is preliminary data.</text>
</comment>
<dbReference type="Gene3D" id="3.30.450.40">
    <property type="match status" value="1"/>
</dbReference>
<keyword evidence="2 5" id="KW-0238">DNA-binding</keyword>
<dbReference type="Gene3D" id="1.10.10.10">
    <property type="entry name" value="Winged helix-like DNA-binding domain superfamily/Winged helix DNA-binding domain"/>
    <property type="match status" value="1"/>
</dbReference>
<dbReference type="PRINTS" id="PR00038">
    <property type="entry name" value="HTHLUXR"/>
</dbReference>
<dbReference type="CDD" id="cd06170">
    <property type="entry name" value="LuxR_C_like"/>
    <property type="match status" value="1"/>
</dbReference>
<dbReference type="InterPro" id="IPR036388">
    <property type="entry name" value="WH-like_DNA-bd_sf"/>
</dbReference>
<dbReference type="SUPFAM" id="SSF55781">
    <property type="entry name" value="GAF domain-like"/>
    <property type="match status" value="1"/>
</dbReference>
<accession>A0A3M2L1U8</accession>
<dbReference type="AlphaFoldDB" id="A0A3M2L1U8"/>